<accession>A0ABN1BZC2</accession>
<dbReference type="Gene3D" id="3.30.730.10">
    <property type="entry name" value="AP2/ERF domain"/>
    <property type="match status" value="1"/>
</dbReference>
<dbReference type="InterPro" id="IPR001471">
    <property type="entry name" value="AP2/ERF_dom"/>
</dbReference>
<dbReference type="SUPFAM" id="SSF54171">
    <property type="entry name" value="DNA-binding domain"/>
    <property type="match status" value="1"/>
</dbReference>
<proteinExistence type="predicted"/>
<evidence type="ECO:0000256" key="3">
    <source>
        <dbReference type="ARBA" id="ARBA00023163"/>
    </source>
</evidence>
<evidence type="ECO:0000256" key="2">
    <source>
        <dbReference type="ARBA" id="ARBA00023125"/>
    </source>
</evidence>
<gene>
    <name evidence="5" type="ORF">GCM10008937_15630</name>
</gene>
<dbReference type="SMART" id="SM00380">
    <property type="entry name" value="AP2"/>
    <property type="match status" value="1"/>
</dbReference>
<sequence length="169" mass="18582">MAEIALVGRLGQGRVALVDDADLPLLTGYRWHLSRRGYPRAYLPGTKGRTVNLHQLLRAPDGSGYRDHISGDPLDNRRVNLRPCTVEENNRNRRAHRNNKTGFKGVSAFGTGFRAVIHQGRRQIYLGTFPHVLLAALAYNAAATALHGPFARLNEVDLAPLLGRANAAD</sequence>
<dbReference type="Gene3D" id="3.90.75.20">
    <property type="match status" value="1"/>
</dbReference>
<dbReference type="SUPFAM" id="SSF54060">
    <property type="entry name" value="His-Me finger endonucleases"/>
    <property type="match status" value="1"/>
</dbReference>
<dbReference type="InterPro" id="IPR044925">
    <property type="entry name" value="His-Me_finger_sf"/>
</dbReference>
<keyword evidence="3" id="KW-0804">Transcription</keyword>
<evidence type="ECO:0000313" key="5">
    <source>
        <dbReference type="EMBL" id="GAA0508665.1"/>
    </source>
</evidence>
<protein>
    <recommendedName>
        <fullName evidence="4">AP2/ERF domain-containing protein</fullName>
    </recommendedName>
</protein>
<dbReference type="RefSeq" id="WP_343757497.1">
    <property type="nucleotide sequence ID" value="NZ_BAAADB010000012.1"/>
</dbReference>
<evidence type="ECO:0000259" key="4">
    <source>
        <dbReference type="SMART" id="SM00380"/>
    </source>
</evidence>
<comment type="caution">
    <text evidence="5">The sequence shown here is derived from an EMBL/GenBank/DDBJ whole genome shotgun (WGS) entry which is preliminary data.</text>
</comment>
<evidence type="ECO:0000313" key="6">
    <source>
        <dbReference type="Proteomes" id="UP001500191"/>
    </source>
</evidence>
<organism evidence="5 6">
    <name type="scientific">Deinococcus depolymerans</name>
    <dbReference type="NCBI Taxonomy" id="392408"/>
    <lineage>
        <taxon>Bacteria</taxon>
        <taxon>Thermotogati</taxon>
        <taxon>Deinococcota</taxon>
        <taxon>Deinococci</taxon>
        <taxon>Deinococcales</taxon>
        <taxon>Deinococcaceae</taxon>
        <taxon>Deinococcus</taxon>
    </lineage>
</organism>
<dbReference type="InterPro" id="IPR016177">
    <property type="entry name" value="DNA-bd_dom_sf"/>
</dbReference>
<dbReference type="Proteomes" id="UP001500191">
    <property type="component" value="Unassembled WGS sequence"/>
</dbReference>
<name>A0ABN1BZC2_9DEIO</name>
<dbReference type="EMBL" id="BAAADB010000012">
    <property type="protein sequence ID" value="GAA0508665.1"/>
    <property type="molecule type" value="Genomic_DNA"/>
</dbReference>
<dbReference type="InterPro" id="IPR036955">
    <property type="entry name" value="AP2/ERF_dom_sf"/>
</dbReference>
<keyword evidence="1" id="KW-0805">Transcription regulation</keyword>
<keyword evidence="2" id="KW-0238">DNA-binding</keyword>
<feature type="domain" description="AP2/ERF" evidence="4">
    <location>
        <begin position="102"/>
        <end position="161"/>
    </location>
</feature>
<keyword evidence="6" id="KW-1185">Reference proteome</keyword>
<evidence type="ECO:0000256" key="1">
    <source>
        <dbReference type="ARBA" id="ARBA00023015"/>
    </source>
</evidence>
<reference evidence="5 6" key="1">
    <citation type="journal article" date="2019" name="Int. J. Syst. Evol. Microbiol.">
        <title>The Global Catalogue of Microorganisms (GCM) 10K type strain sequencing project: providing services to taxonomists for standard genome sequencing and annotation.</title>
        <authorList>
            <consortium name="The Broad Institute Genomics Platform"/>
            <consortium name="The Broad Institute Genome Sequencing Center for Infectious Disease"/>
            <person name="Wu L."/>
            <person name="Ma J."/>
        </authorList>
    </citation>
    <scope>NUCLEOTIDE SEQUENCE [LARGE SCALE GENOMIC DNA]</scope>
    <source>
        <strain evidence="5 6">JCM 14368</strain>
    </source>
</reference>